<dbReference type="RefSeq" id="WP_181928606.1">
    <property type="nucleotide sequence ID" value="NZ_CP054698.1"/>
</dbReference>
<dbReference type="GO" id="GO:0000155">
    <property type="term" value="F:phosphorelay sensor kinase activity"/>
    <property type="evidence" value="ECO:0007669"/>
    <property type="project" value="InterPro"/>
</dbReference>
<evidence type="ECO:0000256" key="8">
    <source>
        <dbReference type="SAM" id="MobiDB-lite"/>
    </source>
</evidence>
<dbReference type="InterPro" id="IPR036890">
    <property type="entry name" value="HATPase_C_sf"/>
</dbReference>
<keyword evidence="7" id="KW-0175">Coiled coil</keyword>
<dbReference type="PANTHER" id="PTHR43304">
    <property type="entry name" value="PHYTOCHROME-LIKE PROTEIN CPH1"/>
    <property type="match status" value="1"/>
</dbReference>
<protein>
    <recommendedName>
        <fullName evidence="2">histidine kinase</fullName>
        <ecNumber evidence="2">2.7.13.3</ecNumber>
    </recommendedName>
</protein>
<dbReference type="InterPro" id="IPR000014">
    <property type="entry name" value="PAS"/>
</dbReference>
<accession>A0A7D7LHY7</accession>
<feature type="transmembrane region" description="Helical" evidence="9">
    <location>
        <begin position="174"/>
        <end position="200"/>
    </location>
</feature>
<dbReference type="Pfam" id="PF05227">
    <property type="entry name" value="CHASE3"/>
    <property type="match status" value="1"/>
</dbReference>
<feature type="domain" description="PAC" evidence="12">
    <location>
        <begin position="412"/>
        <end position="464"/>
    </location>
</feature>
<dbReference type="InterPro" id="IPR035965">
    <property type="entry name" value="PAS-like_dom_sf"/>
</dbReference>
<evidence type="ECO:0000256" key="2">
    <source>
        <dbReference type="ARBA" id="ARBA00012438"/>
    </source>
</evidence>
<dbReference type="Gene3D" id="1.10.287.130">
    <property type="match status" value="1"/>
</dbReference>
<dbReference type="KEGG" id="ned:HUN01_26125"/>
<feature type="coiled-coil region" evidence="7">
    <location>
        <begin position="200"/>
        <end position="227"/>
    </location>
</feature>
<dbReference type="AlphaFoldDB" id="A0A7D7LHY7"/>
<organism evidence="13 14">
    <name type="scientific">Nostoc edaphicum CCNP1411</name>
    <dbReference type="NCBI Taxonomy" id="1472755"/>
    <lineage>
        <taxon>Bacteria</taxon>
        <taxon>Bacillati</taxon>
        <taxon>Cyanobacteriota</taxon>
        <taxon>Cyanophyceae</taxon>
        <taxon>Nostocales</taxon>
        <taxon>Nostocaceae</taxon>
        <taxon>Nostoc</taxon>
    </lineage>
</organism>
<dbReference type="InterPro" id="IPR007891">
    <property type="entry name" value="CHASE3"/>
</dbReference>
<evidence type="ECO:0000259" key="10">
    <source>
        <dbReference type="PROSITE" id="PS50109"/>
    </source>
</evidence>
<sequence>MNKLLEKLVAGGFSLALLLLCGVGTASYLSIQRLTEEKRWVVHTHQVIKALDHVRIGLSNAEGARSSYIITKNTVYREIYQGEKQKVYEVLKVIRQLSSDNTSQQGRLDTLKPLIAQKFSLLEQSIDLVGQERLDQSTQIAIADRSIEIREQLQAMDNEEKTLLQQRTALTDGLFRQIVIVVGLGYALSFLLLIVVYLLLQKQIRLNKALSQEAIRLEQQAAKAKLADILETITDAFVALDRNSCYTYVNQRAGQIFNQQPADLIGKSIWEVFPEAVEHQFYHAYFQSLAEQRVIQMQEFYPPFDRWFEYWMYPSSEGISIFFQDITRQKLAEIALEKSERRYRSLVIATSQAVWITDASGEVVEDIPAWRALTGQSEEKVKGWGWLDAIHPEDRERTSQVWIQALEKKGIYQIEHRLQVADGSYRFFAVRAVPILDANNKIQEWVGTDTDITEQQIALRDRNLAQLALQQANEELEIKVQARTAELQKLNEELKRSNQELEQFAYVASHDLQEPLRAVTGYTQLLENEYQDRLDESAQEYFGYIIDGAKRMQQLIQDLLAYSRIGTRGQEFVLVDCNTALSLALNNLHVAIAQSKAIITHDPLPKLLADKTQMVQLFQNLISNAIKFCRQEPPQIHIGVLLKEREKAEEELLTPHPHSPLPTPNSSLLTPNSSLPTQHSALSTQHLEWLIWVQDNGIGIKPQYLERIFEVFRRLHTRREFPGTGIGLAICKKIVERHGGRIWAESEPGIGTVFYLTLNAN</sequence>
<evidence type="ECO:0000256" key="1">
    <source>
        <dbReference type="ARBA" id="ARBA00000085"/>
    </source>
</evidence>
<dbReference type="NCBIfam" id="TIGR00229">
    <property type="entry name" value="sensory_box"/>
    <property type="match status" value="2"/>
</dbReference>
<dbReference type="Proteomes" id="UP000514713">
    <property type="component" value="Chromosome"/>
</dbReference>
<dbReference type="InterPro" id="IPR000700">
    <property type="entry name" value="PAS-assoc_C"/>
</dbReference>
<evidence type="ECO:0000256" key="6">
    <source>
        <dbReference type="ARBA" id="ARBA00023012"/>
    </source>
</evidence>
<dbReference type="CDD" id="cd00082">
    <property type="entry name" value="HisKA"/>
    <property type="match status" value="1"/>
</dbReference>
<dbReference type="Pfam" id="PF08447">
    <property type="entry name" value="PAS_3"/>
    <property type="match status" value="1"/>
</dbReference>
<reference evidence="14" key="1">
    <citation type="submission" date="2020-06" db="EMBL/GenBank/DDBJ databases">
        <title>Nostoc edaphicum CCNP1411 genome.</title>
        <authorList>
            <person name="Fidor A."/>
            <person name="Grabski M."/>
            <person name="Gawor J."/>
            <person name="Gromadka R."/>
            <person name="Wegrzyn G."/>
            <person name="Mazur-Marzec H."/>
        </authorList>
    </citation>
    <scope>NUCLEOTIDE SEQUENCE [LARGE SCALE GENOMIC DNA]</scope>
    <source>
        <strain evidence="14">CCNP1411</strain>
    </source>
</reference>
<dbReference type="PANTHER" id="PTHR43304:SF1">
    <property type="entry name" value="PAC DOMAIN-CONTAINING PROTEIN"/>
    <property type="match status" value="1"/>
</dbReference>
<feature type="domain" description="Histidine kinase" evidence="10">
    <location>
        <begin position="507"/>
        <end position="761"/>
    </location>
</feature>
<dbReference type="PROSITE" id="PS50112">
    <property type="entry name" value="PAS"/>
    <property type="match status" value="2"/>
</dbReference>
<dbReference type="InterPro" id="IPR013656">
    <property type="entry name" value="PAS_4"/>
</dbReference>
<dbReference type="SMART" id="SM00086">
    <property type="entry name" value="PAC"/>
    <property type="match status" value="1"/>
</dbReference>
<evidence type="ECO:0000259" key="11">
    <source>
        <dbReference type="PROSITE" id="PS50112"/>
    </source>
</evidence>
<dbReference type="Pfam" id="PF02518">
    <property type="entry name" value="HATPase_c"/>
    <property type="match status" value="1"/>
</dbReference>
<dbReference type="PRINTS" id="PR00344">
    <property type="entry name" value="BCTRLSENSOR"/>
</dbReference>
<dbReference type="Gene3D" id="3.30.565.10">
    <property type="entry name" value="Histidine kinase-like ATPase, C-terminal domain"/>
    <property type="match status" value="1"/>
</dbReference>
<dbReference type="Gene3D" id="3.30.450.20">
    <property type="entry name" value="PAS domain"/>
    <property type="match status" value="2"/>
</dbReference>
<dbReference type="InterPro" id="IPR005467">
    <property type="entry name" value="His_kinase_dom"/>
</dbReference>
<dbReference type="CDD" id="cd00130">
    <property type="entry name" value="PAS"/>
    <property type="match status" value="2"/>
</dbReference>
<evidence type="ECO:0000256" key="9">
    <source>
        <dbReference type="SAM" id="Phobius"/>
    </source>
</evidence>
<dbReference type="EMBL" id="CP054698">
    <property type="protein sequence ID" value="QMS90889.1"/>
    <property type="molecule type" value="Genomic_DNA"/>
</dbReference>
<dbReference type="FunFam" id="3.30.450.20:FF:000099">
    <property type="entry name" value="Sensory box sensor histidine kinase"/>
    <property type="match status" value="1"/>
</dbReference>
<evidence type="ECO:0000256" key="4">
    <source>
        <dbReference type="ARBA" id="ARBA00022679"/>
    </source>
</evidence>
<dbReference type="InterPro" id="IPR013655">
    <property type="entry name" value="PAS_fold_3"/>
</dbReference>
<dbReference type="PROSITE" id="PS50113">
    <property type="entry name" value="PAC"/>
    <property type="match status" value="1"/>
</dbReference>
<dbReference type="InterPro" id="IPR003594">
    <property type="entry name" value="HATPase_dom"/>
</dbReference>
<dbReference type="InterPro" id="IPR036097">
    <property type="entry name" value="HisK_dim/P_sf"/>
</dbReference>
<dbReference type="SMART" id="SM00388">
    <property type="entry name" value="HisKA"/>
    <property type="match status" value="1"/>
</dbReference>
<evidence type="ECO:0000313" key="13">
    <source>
        <dbReference type="EMBL" id="QMS90889.1"/>
    </source>
</evidence>
<feature type="region of interest" description="Disordered" evidence="8">
    <location>
        <begin position="649"/>
        <end position="677"/>
    </location>
</feature>
<gene>
    <name evidence="13" type="ORF">HUN01_26125</name>
</gene>
<dbReference type="InterPro" id="IPR052162">
    <property type="entry name" value="Sensor_kinase/Photoreceptor"/>
</dbReference>
<dbReference type="Pfam" id="PF08448">
    <property type="entry name" value="PAS_4"/>
    <property type="match status" value="1"/>
</dbReference>
<name>A0A7D7LHY7_9NOSO</name>
<dbReference type="SUPFAM" id="SSF47384">
    <property type="entry name" value="Homodimeric domain of signal transducing histidine kinase"/>
    <property type="match status" value="1"/>
</dbReference>
<evidence type="ECO:0000256" key="5">
    <source>
        <dbReference type="ARBA" id="ARBA00022777"/>
    </source>
</evidence>
<dbReference type="SMART" id="SM00091">
    <property type="entry name" value="PAS"/>
    <property type="match status" value="2"/>
</dbReference>
<keyword evidence="9" id="KW-0472">Membrane</keyword>
<dbReference type="SMART" id="SM00387">
    <property type="entry name" value="HATPase_c"/>
    <property type="match status" value="1"/>
</dbReference>
<dbReference type="PROSITE" id="PS50109">
    <property type="entry name" value="HIS_KIN"/>
    <property type="match status" value="1"/>
</dbReference>
<keyword evidence="5" id="KW-0418">Kinase</keyword>
<keyword evidence="14" id="KW-1185">Reference proteome</keyword>
<evidence type="ECO:0000256" key="3">
    <source>
        <dbReference type="ARBA" id="ARBA00022553"/>
    </source>
</evidence>
<evidence type="ECO:0000256" key="7">
    <source>
        <dbReference type="SAM" id="Coils"/>
    </source>
</evidence>
<dbReference type="InterPro" id="IPR001610">
    <property type="entry name" value="PAC"/>
</dbReference>
<evidence type="ECO:0000259" key="12">
    <source>
        <dbReference type="PROSITE" id="PS50113"/>
    </source>
</evidence>
<keyword evidence="9" id="KW-1133">Transmembrane helix</keyword>
<evidence type="ECO:0000313" key="14">
    <source>
        <dbReference type="Proteomes" id="UP000514713"/>
    </source>
</evidence>
<dbReference type="SUPFAM" id="SSF55874">
    <property type="entry name" value="ATPase domain of HSP90 chaperone/DNA topoisomerase II/histidine kinase"/>
    <property type="match status" value="1"/>
</dbReference>
<dbReference type="Pfam" id="PF00512">
    <property type="entry name" value="HisKA"/>
    <property type="match status" value="1"/>
</dbReference>
<comment type="catalytic activity">
    <reaction evidence="1">
        <text>ATP + protein L-histidine = ADP + protein N-phospho-L-histidine.</text>
        <dbReference type="EC" id="2.7.13.3"/>
    </reaction>
</comment>
<dbReference type="InterPro" id="IPR004358">
    <property type="entry name" value="Sig_transdc_His_kin-like_C"/>
</dbReference>
<dbReference type="InterPro" id="IPR003661">
    <property type="entry name" value="HisK_dim/P_dom"/>
</dbReference>
<feature type="domain" description="PAS" evidence="11">
    <location>
        <begin position="222"/>
        <end position="273"/>
    </location>
</feature>
<feature type="domain" description="PAS" evidence="11">
    <location>
        <begin position="339"/>
        <end position="409"/>
    </location>
</feature>
<dbReference type="EC" id="2.7.13.3" evidence="2"/>
<feature type="compositionally biased region" description="Low complexity" evidence="8">
    <location>
        <begin position="664"/>
        <end position="677"/>
    </location>
</feature>
<keyword evidence="3" id="KW-0597">Phosphoprotein</keyword>
<dbReference type="SUPFAM" id="SSF55785">
    <property type="entry name" value="PYP-like sensor domain (PAS domain)"/>
    <property type="match status" value="2"/>
</dbReference>
<keyword evidence="9" id="KW-0812">Transmembrane</keyword>
<dbReference type="CDD" id="cd19410">
    <property type="entry name" value="HK9-like_sensor"/>
    <property type="match status" value="1"/>
</dbReference>
<proteinExistence type="predicted"/>
<feature type="coiled-coil region" evidence="7">
    <location>
        <begin position="473"/>
        <end position="507"/>
    </location>
</feature>
<keyword evidence="6" id="KW-0902">Two-component regulatory system</keyword>
<keyword evidence="4" id="KW-0808">Transferase</keyword>